<gene>
    <name evidence="2" type="ORF">QQX98_003512</name>
</gene>
<feature type="compositionally biased region" description="Low complexity" evidence="1">
    <location>
        <begin position="166"/>
        <end position="177"/>
    </location>
</feature>
<feature type="compositionally biased region" description="Basic residues" evidence="1">
    <location>
        <begin position="99"/>
        <end position="110"/>
    </location>
</feature>
<dbReference type="InterPro" id="IPR007175">
    <property type="entry name" value="Rpr2/Snm1/Rpp21"/>
</dbReference>
<reference evidence="2 3" key="1">
    <citation type="journal article" date="2025" name="Microbiol. Resour. Announc.">
        <title>Draft genome sequences for Neonectria magnoliae and Neonectria punicea, canker pathogens of Liriodendron tulipifera and Acer saccharum in West Virginia.</title>
        <authorList>
            <person name="Petronek H.M."/>
            <person name="Kasson M.T."/>
            <person name="Metheny A.M."/>
            <person name="Stauder C.M."/>
            <person name="Lovett B."/>
            <person name="Lynch S.C."/>
            <person name="Garnas J.R."/>
            <person name="Kasson L.R."/>
            <person name="Stajich J.E."/>
        </authorList>
    </citation>
    <scope>NUCLEOTIDE SEQUENCE [LARGE SCALE GENOMIC DNA]</scope>
    <source>
        <strain evidence="2 3">NRRL 64653</strain>
    </source>
</reference>
<evidence type="ECO:0000313" key="2">
    <source>
        <dbReference type="EMBL" id="KAK7419172.1"/>
    </source>
</evidence>
<evidence type="ECO:0000256" key="1">
    <source>
        <dbReference type="SAM" id="MobiDB-lite"/>
    </source>
</evidence>
<dbReference type="Pfam" id="PF04032">
    <property type="entry name" value="Rpr2"/>
    <property type="match status" value="1"/>
</dbReference>
<feature type="compositionally biased region" description="Basic residues" evidence="1">
    <location>
        <begin position="70"/>
        <end position="83"/>
    </location>
</feature>
<proteinExistence type="predicted"/>
<comment type="caution">
    <text evidence="2">The sequence shown here is derived from an EMBL/GenBank/DDBJ whole genome shotgun (WGS) entry which is preliminary data.</text>
</comment>
<dbReference type="Proteomes" id="UP001498476">
    <property type="component" value="Unassembled WGS sequence"/>
</dbReference>
<protein>
    <submittedName>
        <fullName evidence="2">Uncharacterized protein</fullName>
    </submittedName>
</protein>
<organism evidence="2 3">
    <name type="scientific">Neonectria punicea</name>
    <dbReference type="NCBI Taxonomy" id="979145"/>
    <lineage>
        <taxon>Eukaryota</taxon>
        <taxon>Fungi</taxon>
        <taxon>Dikarya</taxon>
        <taxon>Ascomycota</taxon>
        <taxon>Pezizomycotina</taxon>
        <taxon>Sordariomycetes</taxon>
        <taxon>Hypocreomycetidae</taxon>
        <taxon>Hypocreales</taxon>
        <taxon>Nectriaceae</taxon>
        <taxon>Neonectria</taxon>
    </lineage>
</organism>
<accession>A0ABR1HDE1</accession>
<feature type="region of interest" description="Disordered" evidence="1">
    <location>
        <begin position="70"/>
        <end position="189"/>
    </location>
</feature>
<feature type="compositionally biased region" description="Polar residues" evidence="1">
    <location>
        <begin position="84"/>
        <end position="98"/>
    </location>
</feature>
<sequence>MALEELPGTVDYLTNAAHLLRLTAPETSAHLMSHRRQLLDEHGVPPTDTQLQRACGGCGLIAIAPWGRTAKTKTSRALRRKTKGSTSRSAATDTGSSSKPRKTTSKHRILHCVNCQRDTRITLPPPGPAIRRRARAPASIKKPVAPDAPKPTANASSKKRAKNRKAGLQALLSGQQQTANPLSLSHFMK</sequence>
<evidence type="ECO:0000313" key="3">
    <source>
        <dbReference type="Proteomes" id="UP001498476"/>
    </source>
</evidence>
<name>A0ABR1HDE1_9HYPO</name>
<dbReference type="EMBL" id="JAZAVJ010000040">
    <property type="protein sequence ID" value="KAK7419172.1"/>
    <property type="molecule type" value="Genomic_DNA"/>
</dbReference>
<keyword evidence="3" id="KW-1185">Reference proteome</keyword>